<dbReference type="Gene3D" id="1.20.140.160">
    <property type="match status" value="1"/>
</dbReference>
<keyword evidence="1" id="KW-0805">Transcription regulation</keyword>
<reference evidence="8 9" key="1">
    <citation type="submission" date="2016-05" db="EMBL/GenBank/DDBJ databases">
        <title>Genome sequence of Pseudomonas stutzeri 273 and identification of the exopolysaccharide biosynthesis locus.</title>
        <authorList>
            <person name="Wu S."/>
            <person name="Sun C."/>
        </authorList>
    </citation>
    <scope>NUCLEOTIDE SEQUENCE [LARGE SCALE GENOMIC DNA]</scope>
    <source>
        <strain evidence="8 9">273</strain>
    </source>
</reference>
<keyword evidence="4" id="KW-0804">Transcription</keyword>
<dbReference type="GO" id="GO:0003899">
    <property type="term" value="F:DNA-directed RNA polymerase activity"/>
    <property type="evidence" value="ECO:0007669"/>
    <property type="project" value="InterPro"/>
</dbReference>
<evidence type="ECO:0000313" key="9">
    <source>
        <dbReference type="Proteomes" id="UP000077787"/>
    </source>
</evidence>
<dbReference type="PANTHER" id="PTHR30385:SF7">
    <property type="entry name" value="RNA POLYMERASE SIGMA FACTOR FLIA"/>
    <property type="match status" value="1"/>
</dbReference>
<keyword evidence="3" id="KW-0238">DNA-binding</keyword>
<evidence type="ECO:0000259" key="7">
    <source>
        <dbReference type="Pfam" id="PF04545"/>
    </source>
</evidence>
<evidence type="ECO:0000256" key="4">
    <source>
        <dbReference type="ARBA" id="ARBA00023163"/>
    </source>
</evidence>
<dbReference type="PANTHER" id="PTHR30385">
    <property type="entry name" value="SIGMA FACTOR F FLAGELLAR"/>
    <property type="match status" value="1"/>
</dbReference>
<dbReference type="InterPro" id="IPR013324">
    <property type="entry name" value="RNA_pol_sigma_r3/r4-like"/>
</dbReference>
<dbReference type="GO" id="GO:0006352">
    <property type="term" value="P:DNA-templated transcription initiation"/>
    <property type="evidence" value="ECO:0007669"/>
    <property type="project" value="InterPro"/>
</dbReference>
<keyword evidence="2" id="KW-0731">Sigma factor</keyword>
<dbReference type="InterPro" id="IPR013325">
    <property type="entry name" value="RNA_pol_sigma_r2"/>
</dbReference>
<dbReference type="AlphaFoldDB" id="A0A172WNZ2"/>
<dbReference type="NCBIfam" id="TIGR02479">
    <property type="entry name" value="FliA_WhiG"/>
    <property type="match status" value="1"/>
</dbReference>
<dbReference type="RefSeq" id="WP_064481207.1">
    <property type="nucleotide sequence ID" value="NZ_CP015641.1"/>
</dbReference>
<sequence>MSATCPIDYYGATPAGPSVFAPGVEQRWLMQYLPLVKRIVRQLSLQANQVLDREDMEQIGMMGLLEGLRRYGEPDEGFGKFASLRIRGAILDELRRQDWRPRQVRQQAHKVRDAIRDLSRQLGHEPSDEEIKAHTGLDEKEYQEFLCADSSEAIESLDELLQSGHAHFPDTTELFEERLIKERVLAQALARLDERERMVLTLYYQHELSLKEIALVLEVSDARVCQLSKQAIGKACRFLGASDASVAAAPEPVFARGKA</sequence>
<dbReference type="InterPro" id="IPR000943">
    <property type="entry name" value="RNA_pol_sigma70"/>
</dbReference>
<feature type="domain" description="RNA polymerase sigma-70 region 3" evidence="5">
    <location>
        <begin position="108"/>
        <end position="148"/>
    </location>
</feature>
<dbReference type="EMBL" id="CP015641">
    <property type="protein sequence ID" value="ANF25194.1"/>
    <property type="molecule type" value="Genomic_DNA"/>
</dbReference>
<dbReference type="PRINTS" id="PR00046">
    <property type="entry name" value="SIGMA70FCT"/>
</dbReference>
<dbReference type="CDD" id="cd06171">
    <property type="entry name" value="Sigma70_r4"/>
    <property type="match status" value="1"/>
</dbReference>
<dbReference type="Gene3D" id="1.10.1740.10">
    <property type="match status" value="1"/>
</dbReference>
<gene>
    <name evidence="8" type="ORF">PS273GM_08520</name>
</gene>
<feature type="domain" description="RNA polymerase sigma-70 region 4" evidence="7">
    <location>
        <begin position="188"/>
        <end position="234"/>
    </location>
</feature>
<dbReference type="Proteomes" id="UP000077787">
    <property type="component" value="Chromosome"/>
</dbReference>
<dbReference type="InterPro" id="IPR007627">
    <property type="entry name" value="RNA_pol_sigma70_r2"/>
</dbReference>
<evidence type="ECO:0000259" key="6">
    <source>
        <dbReference type="Pfam" id="PF04542"/>
    </source>
</evidence>
<protein>
    <submittedName>
        <fullName evidence="8">RNA polymerase sigma factor FliA</fullName>
    </submittedName>
</protein>
<dbReference type="GO" id="GO:0003677">
    <property type="term" value="F:DNA binding"/>
    <property type="evidence" value="ECO:0007669"/>
    <property type="project" value="UniProtKB-KW"/>
</dbReference>
<dbReference type="GO" id="GO:0016987">
    <property type="term" value="F:sigma factor activity"/>
    <property type="evidence" value="ECO:0007669"/>
    <property type="project" value="UniProtKB-KW"/>
</dbReference>
<dbReference type="Pfam" id="PF04539">
    <property type="entry name" value="Sigma70_r3"/>
    <property type="match status" value="1"/>
</dbReference>
<evidence type="ECO:0000313" key="8">
    <source>
        <dbReference type="EMBL" id="ANF25194.1"/>
    </source>
</evidence>
<dbReference type="SUPFAM" id="SSF88659">
    <property type="entry name" value="Sigma3 and sigma4 domains of RNA polymerase sigma factors"/>
    <property type="match status" value="2"/>
</dbReference>
<dbReference type="InterPro" id="IPR007630">
    <property type="entry name" value="RNA_pol_sigma70_r4"/>
</dbReference>
<evidence type="ECO:0000256" key="3">
    <source>
        <dbReference type="ARBA" id="ARBA00023125"/>
    </source>
</evidence>
<dbReference type="NCBIfam" id="TIGR02937">
    <property type="entry name" value="sigma70-ECF"/>
    <property type="match status" value="1"/>
</dbReference>
<dbReference type="eggNOG" id="COG1191">
    <property type="taxonomic scope" value="Bacteria"/>
</dbReference>
<evidence type="ECO:0000256" key="1">
    <source>
        <dbReference type="ARBA" id="ARBA00023015"/>
    </source>
</evidence>
<organism evidence="8 9">
    <name type="scientific">Stutzerimonas stutzeri</name>
    <name type="common">Pseudomonas stutzeri</name>
    <dbReference type="NCBI Taxonomy" id="316"/>
    <lineage>
        <taxon>Bacteria</taxon>
        <taxon>Pseudomonadati</taxon>
        <taxon>Pseudomonadota</taxon>
        <taxon>Gammaproteobacteria</taxon>
        <taxon>Pseudomonadales</taxon>
        <taxon>Pseudomonadaceae</taxon>
        <taxon>Stutzerimonas</taxon>
    </lineage>
</organism>
<dbReference type="OrthoDB" id="9799825at2"/>
<evidence type="ECO:0000259" key="5">
    <source>
        <dbReference type="Pfam" id="PF04539"/>
    </source>
</evidence>
<dbReference type="Pfam" id="PF04545">
    <property type="entry name" value="Sigma70_r4"/>
    <property type="match status" value="1"/>
</dbReference>
<proteinExistence type="predicted"/>
<name>A0A172WNZ2_STUST</name>
<accession>A0A172WNZ2</accession>
<dbReference type="InterPro" id="IPR014284">
    <property type="entry name" value="RNA_pol_sigma-70_dom"/>
</dbReference>
<evidence type="ECO:0000256" key="2">
    <source>
        <dbReference type="ARBA" id="ARBA00023082"/>
    </source>
</evidence>
<feature type="domain" description="RNA polymerase sigma-70 region 2" evidence="6">
    <location>
        <begin position="30"/>
        <end position="100"/>
    </location>
</feature>
<dbReference type="InterPro" id="IPR007624">
    <property type="entry name" value="RNA_pol_sigma70_r3"/>
</dbReference>
<dbReference type="InterPro" id="IPR012845">
    <property type="entry name" value="RNA_pol_sigma_FliA_WhiG"/>
</dbReference>
<dbReference type="SUPFAM" id="SSF88946">
    <property type="entry name" value="Sigma2 domain of RNA polymerase sigma factors"/>
    <property type="match status" value="1"/>
</dbReference>
<dbReference type="Pfam" id="PF04542">
    <property type="entry name" value="Sigma70_r2"/>
    <property type="match status" value="1"/>
</dbReference>
<dbReference type="NCBIfam" id="NF005413">
    <property type="entry name" value="PRK06986.1"/>
    <property type="match status" value="1"/>
</dbReference>